<proteinExistence type="predicted"/>
<evidence type="ECO:0000256" key="2">
    <source>
        <dbReference type="SAM" id="MobiDB-lite"/>
    </source>
</evidence>
<evidence type="ECO:0000256" key="1">
    <source>
        <dbReference type="ARBA" id="ARBA00023002"/>
    </source>
</evidence>
<dbReference type="HOGENOM" id="CLU_033626_1_0_11"/>
<evidence type="ECO:0000313" key="4">
    <source>
        <dbReference type="EMBL" id="EFL25868.1"/>
    </source>
</evidence>
<dbReference type="InterPro" id="IPR002938">
    <property type="entry name" value="FAD-bd"/>
</dbReference>
<reference evidence="4 5" key="1">
    <citation type="submission" date="2009-02" db="EMBL/GenBank/DDBJ databases">
        <title>Annotation of Streptomyces hygroscopicus strain ATCC 53653.</title>
        <authorList>
            <consortium name="The Broad Institute Genome Sequencing Platform"/>
            <consortium name="Broad Institute Microbial Sequencing Center"/>
            <person name="Fischbach M."/>
            <person name="Godfrey P."/>
            <person name="Ward D."/>
            <person name="Young S."/>
            <person name="Zeng Q."/>
            <person name="Koehrsen M."/>
            <person name="Alvarado L."/>
            <person name="Berlin A.M."/>
            <person name="Bochicchio J."/>
            <person name="Borenstein D."/>
            <person name="Chapman S.B."/>
            <person name="Chen Z."/>
            <person name="Engels R."/>
            <person name="Freedman E."/>
            <person name="Gellesch M."/>
            <person name="Goldberg J."/>
            <person name="Griggs A."/>
            <person name="Gujja S."/>
            <person name="Heilman E.R."/>
            <person name="Heiman D.I."/>
            <person name="Hepburn T.A."/>
            <person name="Howarth C."/>
            <person name="Jen D."/>
            <person name="Larson L."/>
            <person name="Lewis B."/>
            <person name="Mehta T."/>
            <person name="Park D."/>
            <person name="Pearson M."/>
            <person name="Richards J."/>
            <person name="Roberts A."/>
            <person name="Saif S."/>
            <person name="Shea T.D."/>
            <person name="Shenoy N."/>
            <person name="Sisk P."/>
            <person name="Stolte C."/>
            <person name="Sykes S.N."/>
            <person name="Thomson T."/>
            <person name="Walk T."/>
            <person name="White J."/>
            <person name="Yandava C."/>
            <person name="Straight P."/>
            <person name="Clardy J."/>
            <person name="Hung D."/>
            <person name="Kolter R."/>
            <person name="Mekalanos J."/>
            <person name="Walker S."/>
            <person name="Walsh C.T."/>
            <person name="Wieland-Brown L.C."/>
            <person name="Haas B."/>
            <person name="Nusbaum C."/>
            <person name="Birren B."/>
        </authorList>
    </citation>
    <scope>NUCLEOTIDE SEQUENCE [LARGE SCALE GENOMIC DNA]</scope>
    <source>
        <strain evidence="4 5">ATCC 53653</strain>
    </source>
</reference>
<dbReference type="PRINTS" id="PR00420">
    <property type="entry name" value="RNGMNOXGNASE"/>
</dbReference>
<feature type="domain" description="FAD-binding" evidence="3">
    <location>
        <begin position="175"/>
        <end position="523"/>
    </location>
</feature>
<feature type="compositionally biased region" description="Basic residues" evidence="2">
    <location>
        <begin position="9"/>
        <end position="25"/>
    </location>
</feature>
<keyword evidence="1" id="KW-0560">Oxidoreductase</keyword>
<gene>
    <name evidence="4" type="ORF">SSOG_05582</name>
</gene>
<evidence type="ECO:0000313" key="5">
    <source>
        <dbReference type="Proteomes" id="UP000003963"/>
    </source>
</evidence>
<dbReference type="PANTHER" id="PTHR43476">
    <property type="entry name" value="3-(3-HYDROXY-PHENYL)PROPIONATE/3-HYDROXYCINNAMIC ACID HYDROXYLASE"/>
    <property type="match status" value="1"/>
</dbReference>
<dbReference type="GO" id="GO:0071949">
    <property type="term" value="F:FAD binding"/>
    <property type="evidence" value="ECO:0007669"/>
    <property type="project" value="InterPro"/>
</dbReference>
<name>D9WNL1_9ACTN</name>
<feature type="compositionally biased region" description="Basic residues" evidence="2">
    <location>
        <begin position="60"/>
        <end position="73"/>
    </location>
</feature>
<dbReference type="AlphaFoldDB" id="D9WNL1"/>
<feature type="region of interest" description="Disordered" evidence="2">
    <location>
        <begin position="141"/>
        <end position="164"/>
    </location>
</feature>
<organism evidence="4 5">
    <name type="scientific">Streptomyces himastatinicus ATCC 53653</name>
    <dbReference type="NCBI Taxonomy" id="457427"/>
    <lineage>
        <taxon>Bacteria</taxon>
        <taxon>Bacillati</taxon>
        <taxon>Actinomycetota</taxon>
        <taxon>Actinomycetes</taxon>
        <taxon>Kitasatosporales</taxon>
        <taxon>Streptomycetaceae</taxon>
        <taxon>Streptomyces</taxon>
        <taxon>Streptomyces violaceusniger group</taxon>
    </lineage>
</organism>
<dbReference type="STRING" id="457427.SSOG_05582"/>
<accession>D9WNL1</accession>
<sequence>MVPAPGARPGHHRRRPGHPHRRGRGHREGARPDRLPTPPAGRRPAAHRRRLLGRYAALLHRLHRPRRPRHRLPPRPGGPGDRHRRVQPRRALPRHDPPLPRHRRPVGAVARALRGPPPGVLPDRAAGAAGHPAVHRVPGRLLPREDRGCGRGLDPRGGPARRGVSPVATAHQEIDTEVCVVGGGPAGLVLALLMLRSGARVTVLERSRAHERETRGEILQPGAQALLDELGVLAGARARGAQEHDRFRLFEGDRMLLEADYRLLPAPYDHLLSLPRTHLLDELLAHCRRSPGFRYLPGRRVGGLVWRDGRIAGVTADGPDGRCTVRARAVVGADGRYSRVRRLAGIGAGRTEALHHVLLWCTLRAGGADAPPLRDVRVFRTGDGPVVVYGSWPDRIHLGWTLPQHGHRALTALGPDRVRERLARAVPPYATAIREQIRALGDLGLMDVFSARARRWVDDGLVLIGDAAHTHGPIAAQGITLAIQDAVVLHPVLAGALAAGDVGADRLAAFEGRRGPDVAAVVRMQTRQSRALLSGGAFATRVRPYLARALRHTPLHRRMLQRIAYGGPAIRVMDARACGRP</sequence>
<keyword evidence="5" id="KW-1185">Reference proteome</keyword>
<feature type="region of interest" description="Disordered" evidence="2">
    <location>
        <begin position="59"/>
        <end position="103"/>
    </location>
</feature>
<dbReference type="Pfam" id="PF01494">
    <property type="entry name" value="FAD_binding_3"/>
    <property type="match status" value="1"/>
</dbReference>
<dbReference type="InterPro" id="IPR036188">
    <property type="entry name" value="FAD/NAD-bd_sf"/>
</dbReference>
<feature type="compositionally biased region" description="Basic residues" evidence="2">
    <location>
        <begin position="82"/>
        <end position="92"/>
    </location>
</feature>
<dbReference type="EMBL" id="GG657754">
    <property type="protein sequence ID" value="EFL25868.1"/>
    <property type="molecule type" value="Genomic_DNA"/>
</dbReference>
<dbReference type="SUPFAM" id="SSF51905">
    <property type="entry name" value="FAD/NAD(P)-binding domain"/>
    <property type="match status" value="1"/>
</dbReference>
<dbReference type="PANTHER" id="PTHR43476:SF5">
    <property type="entry name" value="FAD-DEPENDENT MONOOXYGENASE"/>
    <property type="match status" value="1"/>
</dbReference>
<protein>
    <submittedName>
        <fullName evidence="4">RemO protein</fullName>
    </submittedName>
</protein>
<dbReference type="InterPro" id="IPR050631">
    <property type="entry name" value="PheA/TfdB_FAD_monoxygenase"/>
</dbReference>
<dbReference type="Proteomes" id="UP000003963">
    <property type="component" value="Unassembled WGS sequence"/>
</dbReference>
<dbReference type="GO" id="GO:0016491">
    <property type="term" value="F:oxidoreductase activity"/>
    <property type="evidence" value="ECO:0007669"/>
    <property type="project" value="UniProtKB-KW"/>
</dbReference>
<evidence type="ECO:0000259" key="3">
    <source>
        <dbReference type="Pfam" id="PF01494"/>
    </source>
</evidence>
<feature type="region of interest" description="Disordered" evidence="2">
    <location>
        <begin position="1"/>
        <end position="47"/>
    </location>
</feature>
<dbReference type="Gene3D" id="3.50.50.60">
    <property type="entry name" value="FAD/NAD(P)-binding domain"/>
    <property type="match status" value="2"/>
</dbReference>